<evidence type="ECO:0000313" key="5">
    <source>
        <dbReference type="EMBL" id="KAH7124008.1"/>
    </source>
</evidence>
<organism evidence="5 6">
    <name type="scientific">Dendryphion nanum</name>
    <dbReference type="NCBI Taxonomy" id="256645"/>
    <lineage>
        <taxon>Eukaryota</taxon>
        <taxon>Fungi</taxon>
        <taxon>Dikarya</taxon>
        <taxon>Ascomycota</taxon>
        <taxon>Pezizomycotina</taxon>
        <taxon>Dothideomycetes</taxon>
        <taxon>Pleosporomycetidae</taxon>
        <taxon>Pleosporales</taxon>
        <taxon>Torulaceae</taxon>
        <taxon>Dendryphion</taxon>
    </lineage>
</organism>
<dbReference type="PANTHER" id="PTHR43248">
    <property type="entry name" value="2-SUCCINYL-6-HYDROXY-2,4-CYCLOHEXADIENE-1-CARBOXYLATE SYNTHASE"/>
    <property type="match status" value="1"/>
</dbReference>
<keyword evidence="3" id="KW-1133">Transmembrane helix</keyword>
<name>A0A9P9IJ32_9PLEO</name>
<evidence type="ECO:0000256" key="1">
    <source>
        <dbReference type="ARBA" id="ARBA00010088"/>
    </source>
</evidence>
<feature type="domain" description="Peptidase S33 tripeptidyl aminopeptidase-like C-terminal" evidence="4">
    <location>
        <begin position="518"/>
        <end position="620"/>
    </location>
</feature>
<dbReference type="InterPro" id="IPR013595">
    <property type="entry name" value="Pept_S33_TAP-like_C"/>
</dbReference>
<gene>
    <name evidence="5" type="ORF">B0J11DRAFT_580755</name>
</gene>
<dbReference type="Pfam" id="PF08386">
    <property type="entry name" value="Abhydrolase_4"/>
    <property type="match status" value="1"/>
</dbReference>
<keyword evidence="6" id="KW-1185">Reference proteome</keyword>
<keyword evidence="3" id="KW-0812">Transmembrane</keyword>
<dbReference type="EMBL" id="JAGMWT010000008">
    <property type="protein sequence ID" value="KAH7124008.1"/>
    <property type="molecule type" value="Genomic_DNA"/>
</dbReference>
<proteinExistence type="inferred from homology"/>
<evidence type="ECO:0000256" key="3">
    <source>
        <dbReference type="SAM" id="Phobius"/>
    </source>
</evidence>
<comment type="caution">
    <text evidence="5">The sequence shown here is derived from an EMBL/GenBank/DDBJ whole genome shotgun (WGS) entry which is preliminary data.</text>
</comment>
<evidence type="ECO:0000259" key="4">
    <source>
        <dbReference type="Pfam" id="PF08386"/>
    </source>
</evidence>
<sequence length="735" mass="80677">MKTQHPLDDKELPQVGTRRKRQVRDNVVRFAILASLGFAVAIYVVRHGGILSWSRQQPSHGNSPLPYPHDIKSPANGPLGSAGSFEWSSIPAKTSLEFRPCYSGFECARLRVPLDYFNGTYPEEYVTIALAKLPAKVPIDDPRYGGPILINPGGPGGSGVTLALFEAQHIQTVVDAADSPSVTQGSSSAKYFDVIGFDPRGIGNTEPSATCMPDSASAWSWTLRESTEGTLDSSNAALGRLWSMQQAYGASCLNNMVAKGGPDIKQYINTASVATDMITIIERHADYVATQIRKSLHCGRKTANDSQVEKPKLQYWGFSYGTYLGTTFASMYPDRVGRLILDGVVNSDDYDMSLGGNELHDTEKAMNSFYSFCVSAGPERCPLTTLNSTTKDIEDRLHRIVQSLYHNPIPIDTDNGPEILTYSDARVLIFASLYSPMGTFPSLAYIFKAIEDKNHEIIDQYMGFFRSTHIYSCGIAPVAPAGLDVPTYAVLCSDGPSKANVTIEEFEKTWKKLESISPSIGSMWSMLAMKCASWKIRALHRYRGAFGGNTSHPILFITTTADPVTPLRSAHIMSSRFPGSTVLVQDSAGHCSISTPTPCTFKHIRAYYQTGVVPKTNTFCVPPRSDFSLNSTHPDSPFLNLDLAKWAFDLDDKTMQELRDTENPSPLARTKLANKHHLLQLQQNPLMAKMDVKTMIAARSLQQGMADRGDYFGLGTQGKNALQALGRFAEARGCH</sequence>
<dbReference type="GO" id="GO:0016787">
    <property type="term" value="F:hydrolase activity"/>
    <property type="evidence" value="ECO:0007669"/>
    <property type="project" value="UniProtKB-KW"/>
</dbReference>
<accession>A0A9P9IJ32</accession>
<dbReference type="InterPro" id="IPR029058">
    <property type="entry name" value="AB_hydrolase_fold"/>
</dbReference>
<feature type="transmembrane region" description="Helical" evidence="3">
    <location>
        <begin position="27"/>
        <end position="45"/>
    </location>
</feature>
<protein>
    <submittedName>
        <fullName evidence="5">TAP-like protein-domain-containing protein</fullName>
    </submittedName>
</protein>
<reference evidence="5" key="1">
    <citation type="journal article" date="2021" name="Nat. Commun.">
        <title>Genetic determinants of endophytism in the Arabidopsis root mycobiome.</title>
        <authorList>
            <person name="Mesny F."/>
            <person name="Miyauchi S."/>
            <person name="Thiergart T."/>
            <person name="Pickel B."/>
            <person name="Atanasova L."/>
            <person name="Karlsson M."/>
            <person name="Huettel B."/>
            <person name="Barry K.W."/>
            <person name="Haridas S."/>
            <person name="Chen C."/>
            <person name="Bauer D."/>
            <person name="Andreopoulos W."/>
            <person name="Pangilinan J."/>
            <person name="LaButti K."/>
            <person name="Riley R."/>
            <person name="Lipzen A."/>
            <person name="Clum A."/>
            <person name="Drula E."/>
            <person name="Henrissat B."/>
            <person name="Kohler A."/>
            <person name="Grigoriev I.V."/>
            <person name="Martin F.M."/>
            <person name="Hacquard S."/>
        </authorList>
    </citation>
    <scope>NUCLEOTIDE SEQUENCE</scope>
    <source>
        <strain evidence="5">MPI-CAGE-CH-0243</strain>
    </source>
</reference>
<dbReference type="Proteomes" id="UP000700596">
    <property type="component" value="Unassembled WGS sequence"/>
</dbReference>
<dbReference type="SUPFAM" id="SSF53474">
    <property type="entry name" value="alpha/beta-Hydrolases"/>
    <property type="match status" value="2"/>
</dbReference>
<dbReference type="AlphaFoldDB" id="A0A9P9IJ32"/>
<dbReference type="OrthoDB" id="425534at2759"/>
<keyword evidence="2" id="KW-0378">Hydrolase</keyword>
<comment type="similarity">
    <text evidence="1">Belongs to the peptidase S33 family.</text>
</comment>
<evidence type="ECO:0000256" key="2">
    <source>
        <dbReference type="ARBA" id="ARBA00022801"/>
    </source>
</evidence>
<dbReference type="Gene3D" id="3.40.50.1820">
    <property type="entry name" value="alpha/beta hydrolase"/>
    <property type="match status" value="1"/>
</dbReference>
<evidence type="ECO:0000313" key="6">
    <source>
        <dbReference type="Proteomes" id="UP000700596"/>
    </source>
</evidence>
<keyword evidence="3" id="KW-0472">Membrane</keyword>
<dbReference type="InterPro" id="IPR051601">
    <property type="entry name" value="Serine_prot/Carboxylest_S33"/>
</dbReference>
<dbReference type="PANTHER" id="PTHR43248:SF25">
    <property type="entry name" value="AB HYDROLASE-1 DOMAIN-CONTAINING PROTEIN-RELATED"/>
    <property type="match status" value="1"/>
</dbReference>